<evidence type="ECO:0000259" key="2">
    <source>
        <dbReference type="PROSITE" id="PS00028"/>
    </source>
</evidence>
<name>A0ABR1UYU6_9PEZI</name>
<feature type="domain" description="C2H2-type" evidence="2">
    <location>
        <begin position="336"/>
        <end position="358"/>
    </location>
</feature>
<accession>A0ABR1UYU6</accession>
<protein>
    <recommendedName>
        <fullName evidence="2">C2H2-type domain-containing protein</fullName>
    </recommendedName>
</protein>
<organism evidence="3 4">
    <name type="scientific">Apiospora saccharicola</name>
    <dbReference type="NCBI Taxonomy" id="335842"/>
    <lineage>
        <taxon>Eukaryota</taxon>
        <taxon>Fungi</taxon>
        <taxon>Dikarya</taxon>
        <taxon>Ascomycota</taxon>
        <taxon>Pezizomycotina</taxon>
        <taxon>Sordariomycetes</taxon>
        <taxon>Xylariomycetidae</taxon>
        <taxon>Amphisphaeriales</taxon>
        <taxon>Apiosporaceae</taxon>
        <taxon>Apiospora</taxon>
    </lineage>
</organism>
<feature type="compositionally biased region" description="Polar residues" evidence="1">
    <location>
        <begin position="215"/>
        <end position="224"/>
    </location>
</feature>
<feature type="compositionally biased region" description="Polar residues" evidence="1">
    <location>
        <begin position="424"/>
        <end position="438"/>
    </location>
</feature>
<keyword evidence="4" id="KW-1185">Reference proteome</keyword>
<dbReference type="InterPro" id="IPR013087">
    <property type="entry name" value="Znf_C2H2_type"/>
</dbReference>
<feature type="region of interest" description="Disordered" evidence="1">
    <location>
        <begin position="473"/>
        <end position="551"/>
    </location>
</feature>
<dbReference type="SMART" id="SM00355">
    <property type="entry name" value="ZnF_C2H2"/>
    <property type="match status" value="3"/>
</dbReference>
<dbReference type="PROSITE" id="PS00028">
    <property type="entry name" value="ZINC_FINGER_C2H2_1"/>
    <property type="match status" value="1"/>
</dbReference>
<feature type="compositionally biased region" description="Basic and acidic residues" evidence="1">
    <location>
        <begin position="473"/>
        <end position="488"/>
    </location>
</feature>
<dbReference type="PANTHER" id="PTHR35391">
    <property type="entry name" value="C2H2-TYPE DOMAIN-CONTAINING PROTEIN-RELATED"/>
    <property type="match status" value="1"/>
</dbReference>
<evidence type="ECO:0000313" key="3">
    <source>
        <dbReference type="EMBL" id="KAK8064093.1"/>
    </source>
</evidence>
<dbReference type="InterPro" id="IPR058925">
    <property type="entry name" value="zf-C2H2_AcuF"/>
</dbReference>
<sequence length="551" mass="62642">MADIQPAASDISAHAVACTTLFQSTVKFATTYSNLQDLSLKLKDEYDRFELYLKNSGATRKGRSSLQYRLRDASALRQQVVGLLQNLTDLLGDIVDVLAVPEFCESGTGSQEYADEVNSLISDLARLITCLLRLQVAIRNPAPHDRFSLSLEETDTSCYHPSDITHVQDKFPAAPSTLCERLGKANSWRRRYFKHRESHHSRLQNRGCTNGDGDGQSTVASSIPQGLKDDGSPDDKYVLIDEECQSESGQTETTIAVEGQILPLIPAMSEQGPFECPFCFFMIEVSTNKDWEKHILRDLRCYICIHDDCPWITQQFERRNDWIKHMRQTHWRVWPCTAGCEMHFPSWAQLTMHMSQIHAKDITRSLTMSRPRTSWTEEPCPLCNEIIRSVRDYRRHVGRHQLDLALFALPNAEYESLEPKESSQDTAAGDSNGSSSTFDDFYEAGTWEAKWNEGPTPSGIVRHKPLPAERRREMELRSRVVHDNDKEERHRRRDQRLRAQQHGQQPPRRHTLQRVSSDGGAPITKLLSGGQAEDYPHQTGQDEKHQSGPGA</sequence>
<feature type="compositionally biased region" description="Basic and acidic residues" evidence="1">
    <location>
        <begin position="534"/>
        <end position="551"/>
    </location>
</feature>
<dbReference type="EMBL" id="JAQQWM010000005">
    <property type="protein sequence ID" value="KAK8064093.1"/>
    <property type="molecule type" value="Genomic_DNA"/>
</dbReference>
<reference evidence="3 4" key="1">
    <citation type="submission" date="2023-01" db="EMBL/GenBank/DDBJ databases">
        <title>Analysis of 21 Apiospora genomes using comparative genomics revels a genus with tremendous synthesis potential of carbohydrate active enzymes and secondary metabolites.</title>
        <authorList>
            <person name="Sorensen T."/>
        </authorList>
    </citation>
    <scope>NUCLEOTIDE SEQUENCE [LARGE SCALE GENOMIC DNA]</scope>
    <source>
        <strain evidence="3 4">CBS 83171</strain>
    </source>
</reference>
<gene>
    <name evidence="3" type="ORF">PG996_008745</name>
</gene>
<comment type="caution">
    <text evidence="3">The sequence shown here is derived from an EMBL/GenBank/DDBJ whole genome shotgun (WGS) entry which is preliminary data.</text>
</comment>
<dbReference type="Proteomes" id="UP001446871">
    <property type="component" value="Unassembled WGS sequence"/>
</dbReference>
<evidence type="ECO:0000256" key="1">
    <source>
        <dbReference type="SAM" id="MobiDB-lite"/>
    </source>
</evidence>
<feature type="region of interest" description="Disordered" evidence="1">
    <location>
        <begin position="416"/>
        <end position="439"/>
    </location>
</feature>
<dbReference type="PANTHER" id="PTHR35391:SF7">
    <property type="entry name" value="C2H2-TYPE DOMAIN-CONTAINING PROTEIN"/>
    <property type="match status" value="1"/>
</dbReference>
<feature type="region of interest" description="Disordered" evidence="1">
    <location>
        <begin position="199"/>
        <end position="232"/>
    </location>
</feature>
<proteinExistence type="predicted"/>
<evidence type="ECO:0000313" key="4">
    <source>
        <dbReference type="Proteomes" id="UP001446871"/>
    </source>
</evidence>
<dbReference type="Pfam" id="PF26082">
    <property type="entry name" value="zf-C2H2_AcuF"/>
    <property type="match status" value="1"/>
</dbReference>